<evidence type="ECO:0000313" key="2">
    <source>
        <dbReference type="EMBL" id="MBB4077976.1"/>
    </source>
</evidence>
<name>A0A840EAE8_9BACT</name>
<reference evidence="2 3" key="1">
    <citation type="submission" date="2020-08" db="EMBL/GenBank/DDBJ databases">
        <title>Genomic Encyclopedia of Type Strains, Phase IV (KMG-IV): sequencing the most valuable type-strain genomes for metagenomic binning, comparative biology and taxonomic classification.</title>
        <authorList>
            <person name="Goeker M."/>
        </authorList>
    </citation>
    <scope>NUCLEOTIDE SEQUENCE [LARGE SCALE GENOMIC DNA]</scope>
    <source>
        <strain evidence="2 3">DSM 105137</strain>
    </source>
</reference>
<dbReference type="EMBL" id="JACIFF010000001">
    <property type="protein sequence ID" value="MBB4077976.1"/>
    <property type="molecule type" value="Genomic_DNA"/>
</dbReference>
<proteinExistence type="predicted"/>
<keyword evidence="3" id="KW-1185">Reference proteome</keyword>
<dbReference type="Gene3D" id="2.60.40.10">
    <property type="entry name" value="Immunoglobulins"/>
    <property type="match status" value="1"/>
</dbReference>
<evidence type="ECO:0000256" key="1">
    <source>
        <dbReference type="SAM" id="SignalP"/>
    </source>
</evidence>
<organism evidence="2 3">
    <name type="scientific">Neolewinella aquimaris</name>
    <dbReference type="NCBI Taxonomy" id="1835722"/>
    <lineage>
        <taxon>Bacteria</taxon>
        <taxon>Pseudomonadati</taxon>
        <taxon>Bacteroidota</taxon>
        <taxon>Saprospiria</taxon>
        <taxon>Saprospirales</taxon>
        <taxon>Lewinellaceae</taxon>
        <taxon>Neolewinella</taxon>
    </lineage>
</organism>
<dbReference type="RefSeq" id="WP_183494210.1">
    <property type="nucleotide sequence ID" value="NZ_JACIFF010000001.1"/>
</dbReference>
<gene>
    <name evidence="2" type="ORF">GGR28_000577</name>
</gene>
<dbReference type="AlphaFoldDB" id="A0A840EAE8"/>
<keyword evidence="1" id="KW-0732">Signal</keyword>
<sequence length="370" mass="40851">MIIRFLLICMFSLALGVVSNAQGGVILTDLSPTVGPLNVQRLTMVNLHSTKKETVRGTLIAELFDGNLNQIVRLESFPLSLAPGQVISANTVSWTTAIQYGTGELANKLRRQGRLDNGDFVLCHSFESLQTNGIIAKLCGEKKAKLDINFALVHPADQSTIRQAYPNLVWENVSQYGLRTGNITYTIQLCEQQPGQTTAQALETNVNLLFRRGLTRNMLKYPVGLPPLEAGSTYAWMVRVLQGQDEILVSQPWSFTVAQNSAKSVTADKPSYPMVSTAIDSRVYRFGKNIHFGFDNNEGIEKLSYTINGISVNARKLSNLPVISDLGPGLNTIDIPTDKLGLLPGRVYRLAIATPHKQSYYLQFKYFPKG</sequence>
<feature type="signal peptide" evidence="1">
    <location>
        <begin position="1"/>
        <end position="21"/>
    </location>
</feature>
<protein>
    <submittedName>
        <fullName evidence="2">Uncharacterized protein</fullName>
    </submittedName>
</protein>
<dbReference type="InterPro" id="IPR013783">
    <property type="entry name" value="Ig-like_fold"/>
</dbReference>
<comment type="caution">
    <text evidence="2">The sequence shown here is derived from an EMBL/GenBank/DDBJ whole genome shotgun (WGS) entry which is preliminary data.</text>
</comment>
<dbReference type="Proteomes" id="UP000576209">
    <property type="component" value="Unassembled WGS sequence"/>
</dbReference>
<feature type="chain" id="PRO_5032306710" evidence="1">
    <location>
        <begin position="22"/>
        <end position="370"/>
    </location>
</feature>
<accession>A0A840EAE8</accession>
<evidence type="ECO:0000313" key="3">
    <source>
        <dbReference type="Proteomes" id="UP000576209"/>
    </source>
</evidence>